<sequence length="291" mass="31247">MVKQITIISGKGGTGKTTITSSFAALADNAVIADCDVDAADMHLILQPDTFETHDFYGLKLAHINKDLCTGCDTCVLNCRFDAILESHIVDPYRCEGCGVCEYVCPETAIVMKEKKAGEYYCSHTRFGPLVHAKLGIGEEASGKLVSNVRQRASEIAESSGKGLIIIDGPPGTGCSVIAAMTGTDLVLVVTEPTVSGIHDLDRVLQVARHFRIPVAVCINKCDLNPEMSQLIFDHCAENGVNVVGRIPYNRMVIDAMLEGKTIVENPDNELSGEIGSMWSVLLSMLGDNNG</sequence>
<feature type="domain" description="4Fe-4S ferredoxin-type" evidence="1">
    <location>
        <begin position="60"/>
        <end position="84"/>
    </location>
</feature>
<reference evidence="3" key="1">
    <citation type="submission" date="2016-10" db="EMBL/GenBank/DDBJ databases">
        <authorList>
            <person name="Varghese N."/>
            <person name="Submissions S."/>
        </authorList>
    </citation>
    <scope>NUCLEOTIDE SEQUENCE [LARGE SCALE GENOMIC DNA]</scope>
    <source>
        <strain evidence="3">Mob M</strain>
    </source>
</reference>
<dbReference type="RefSeq" id="WP_091934447.1">
    <property type="nucleotide sequence ID" value="NZ_FOUJ01000002.1"/>
</dbReference>
<evidence type="ECO:0000313" key="3">
    <source>
        <dbReference type="Proteomes" id="UP000198535"/>
    </source>
</evidence>
<dbReference type="EMBL" id="FOUJ01000002">
    <property type="protein sequence ID" value="SFM41478.1"/>
    <property type="molecule type" value="Genomic_DNA"/>
</dbReference>
<dbReference type="Pfam" id="PF01656">
    <property type="entry name" value="CbiA"/>
    <property type="match status" value="1"/>
</dbReference>
<dbReference type="InterPro" id="IPR017896">
    <property type="entry name" value="4Fe4S_Fe-S-bd"/>
</dbReference>
<dbReference type="PANTHER" id="PTHR43534:SF1">
    <property type="entry name" value="4FE-4S CLUSTER CONTAINING PARA FAMILY ATPASE PROTEIN"/>
    <property type="match status" value="1"/>
</dbReference>
<protein>
    <submittedName>
        <fullName evidence="2">MinD superfamily P-loop ATPase, contains an inserted ferredoxin domain</fullName>
    </submittedName>
</protein>
<gene>
    <name evidence="2" type="ORF">SAMN04488696_1109</name>
</gene>
<evidence type="ECO:0000259" key="1">
    <source>
        <dbReference type="PROSITE" id="PS51379"/>
    </source>
</evidence>
<dbReference type="InterPro" id="IPR002586">
    <property type="entry name" value="CobQ/CobB/MinD/ParA_Nub-bd_dom"/>
</dbReference>
<feature type="domain" description="4Fe-4S ferredoxin-type" evidence="1">
    <location>
        <begin position="86"/>
        <end position="115"/>
    </location>
</feature>
<organism evidence="2 3">
    <name type="scientific">Methanolobus profundi</name>
    <dbReference type="NCBI Taxonomy" id="487685"/>
    <lineage>
        <taxon>Archaea</taxon>
        <taxon>Methanobacteriati</taxon>
        <taxon>Methanobacteriota</taxon>
        <taxon>Stenosarchaea group</taxon>
        <taxon>Methanomicrobia</taxon>
        <taxon>Methanosarcinales</taxon>
        <taxon>Methanosarcinaceae</taxon>
        <taxon>Methanolobus</taxon>
    </lineage>
</organism>
<evidence type="ECO:0000313" key="2">
    <source>
        <dbReference type="EMBL" id="SFM41478.1"/>
    </source>
</evidence>
<dbReference type="Proteomes" id="UP000198535">
    <property type="component" value="Unassembled WGS sequence"/>
</dbReference>
<dbReference type="OrthoDB" id="65817at2157"/>
<accession>A0A1I4QMY4</accession>
<keyword evidence="3" id="KW-1185">Reference proteome</keyword>
<dbReference type="CDD" id="cd03110">
    <property type="entry name" value="SIMIBI_bact_arch"/>
    <property type="match status" value="1"/>
</dbReference>
<name>A0A1I4QMY4_9EURY</name>
<dbReference type="InterPro" id="IPR027417">
    <property type="entry name" value="P-loop_NTPase"/>
</dbReference>
<dbReference type="Gene3D" id="3.30.70.20">
    <property type="match status" value="1"/>
</dbReference>
<dbReference type="AlphaFoldDB" id="A0A1I4QMY4"/>
<dbReference type="PANTHER" id="PTHR43534">
    <property type="entry name" value="MIND SUPERFAMILY P-LOOP ATPASE CONTAINING AN INSERTED FERREDOXIN DOMAIN"/>
    <property type="match status" value="1"/>
</dbReference>
<dbReference type="STRING" id="487685.SAMN04488696_1109"/>
<dbReference type="PROSITE" id="PS00198">
    <property type="entry name" value="4FE4S_FER_1"/>
    <property type="match status" value="1"/>
</dbReference>
<dbReference type="SUPFAM" id="SSF52540">
    <property type="entry name" value="P-loop containing nucleoside triphosphate hydrolases"/>
    <property type="match status" value="1"/>
</dbReference>
<dbReference type="Gene3D" id="3.40.50.300">
    <property type="entry name" value="P-loop containing nucleotide triphosphate hydrolases"/>
    <property type="match status" value="1"/>
</dbReference>
<proteinExistence type="predicted"/>
<dbReference type="InterPro" id="IPR017900">
    <property type="entry name" value="4Fe4S_Fe_S_CS"/>
</dbReference>
<dbReference type="Pfam" id="PF00037">
    <property type="entry name" value="Fer4"/>
    <property type="match status" value="2"/>
</dbReference>
<dbReference type="GO" id="GO:0016491">
    <property type="term" value="F:oxidoreductase activity"/>
    <property type="evidence" value="ECO:0007669"/>
    <property type="project" value="UniProtKB-ARBA"/>
</dbReference>
<dbReference type="PROSITE" id="PS51379">
    <property type="entry name" value="4FE4S_FER_2"/>
    <property type="match status" value="2"/>
</dbReference>